<evidence type="ECO:0000256" key="5">
    <source>
        <dbReference type="ARBA" id="ARBA00022917"/>
    </source>
</evidence>
<dbReference type="SMART" id="SM00896">
    <property type="entry name" value="FDX-ACB"/>
    <property type="match status" value="1"/>
</dbReference>
<keyword evidence="3" id="KW-0547">Nucleotide-binding</keyword>
<evidence type="ECO:0000313" key="11">
    <source>
        <dbReference type="EMBL" id="MBS2963225.1"/>
    </source>
</evidence>
<dbReference type="InterPro" id="IPR005121">
    <property type="entry name" value="Fdx_antiC-bd"/>
</dbReference>
<keyword evidence="6" id="KW-0809">Transit peptide</keyword>
<evidence type="ECO:0000256" key="4">
    <source>
        <dbReference type="ARBA" id="ARBA00022840"/>
    </source>
</evidence>
<keyword evidence="7" id="KW-0030">Aminoacyl-tRNA synthetase</keyword>
<proteinExistence type="inferred from homology"/>
<dbReference type="GO" id="GO:0005524">
    <property type="term" value="F:ATP binding"/>
    <property type="evidence" value="ECO:0007669"/>
    <property type="project" value="UniProtKB-KW"/>
</dbReference>
<feature type="domain" description="Aminoacyl-transfer RNA synthetases class-II family profile" evidence="9">
    <location>
        <begin position="124"/>
        <end position="254"/>
    </location>
</feature>
<keyword evidence="5" id="KW-0648">Protein biosynthesis</keyword>
<keyword evidence="4" id="KW-0067">ATP-binding</keyword>
<dbReference type="GO" id="GO:0004812">
    <property type="term" value="F:aminoacyl-tRNA ligase activity"/>
    <property type="evidence" value="ECO:0007669"/>
    <property type="project" value="UniProtKB-KW"/>
</dbReference>
<evidence type="ECO:0000259" key="9">
    <source>
        <dbReference type="PROSITE" id="PS50862"/>
    </source>
</evidence>
<dbReference type="RefSeq" id="WP_211466710.1">
    <property type="nucleotide sequence ID" value="NZ_JAGSXH010000022.1"/>
</dbReference>
<evidence type="ECO:0000256" key="1">
    <source>
        <dbReference type="ARBA" id="ARBA00008226"/>
    </source>
</evidence>
<dbReference type="Pfam" id="PF01409">
    <property type="entry name" value="tRNA-synt_2d"/>
    <property type="match status" value="1"/>
</dbReference>
<protein>
    <recommendedName>
        <fullName evidence="8">Phenylalanyl-tRNA synthetase</fullName>
    </recommendedName>
</protein>
<dbReference type="PROSITE" id="PS51447">
    <property type="entry name" value="FDX_ACB"/>
    <property type="match status" value="1"/>
</dbReference>
<comment type="similarity">
    <text evidence="1">Belongs to the class-II aminoacyl-tRNA synthetase family.</text>
</comment>
<evidence type="ECO:0000313" key="12">
    <source>
        <dbReference type="Proteomes" id="UP000677913"/>
    </source>
</evidence>
<dbReference type="InterPro" id="IPR036690">
    <property type="entry name" value="Fdx_antiC-bd_sf"/>
</dbReference>
<dbReference type="AlphaFoldDB" id="A0A8J7WPM0"/>
<accession>A0A8J7WPM0</accession>
<name>A0A8J7WPM0_9ACTN</name>
<dbReference type="GO" id="GO:0000049">
    <property type="term" value="F:tRNA binding"/>
    <property type="evidence" value="ECO:0007669"/>
    <property type="project" value="InterPro"/>
</dbReference>
<evidence type="ECO:0000256" key="6">
    <source>
        <dbReference type="ARBA" id="ARBA00022946"/>
    </source>
</evidence>
<dbReference type="SUPFAM" id="SSF54991">
    <property type="entry name" value="Anticodon-binding domain of PheRS"/>
    <property type="match status" value="1"/>
</dbReference>
<dbReference type="PROSITE" id="PS50862">
    <property type="entry name" value="AA_TRNA_LIGASE_II"/>
    <property type="match status" value="1"/>
</dbReference>
<dbReference type="InterPro" id="IPR002319">
    <property type="entry name" value="Phenylalanyl-tRNA_Synthase"/>
</dbReference>
<dbReference type="InterPro" id="IPR045864">
    <property type="entry name" value="aa-tRNA-synth_II/BPL/LPL"/>
</dbReference>
<keyword evidence="12" id="KW-1185">Reference proteome</keyword>
<dbReference type="Gene3D" id="3.30.930.10">
    <property type="entry name" value="Bira Bifunctional Protein, Domain 2"/>
    <property type="match status" value="1"/>
</dbReference>
<evidence type="ECO:0000256" key="3">
    <source>
        <dbReference type="ARBA" id="ARBA00022741"/>
    </source>
</evidence>
<organism evidence="11 12">
    <name type="scientific">Actinocrinis puniceicyclus</name>
    <dbReference type="NCBI Taxonomy" id="977794"/>
    <lineage>
        <taxon>Bacteria</taxon>
        <taxon>Bacillati</taxon>
        <taxon>Actinomycetota</taxon>
        <taxon>Actinomycetes</taxon>
        <taxon>Catenulisporales</taxon>
        <taxon>Actinospicaceae</taxon>
        <taxon>Actinocrinis</taxon>
    </lineage>
</organism>
<dbReference type="EMBL" id="JAGSXH010000022">
    <property type="protein sequence ID" value="MBS2963225.1"/>
    <property type="molecule type" value="Genomic_DNA"/>
</dbReference>
<evidence type="ECO:0000256" key="8">
    <source>
        <dbReference type="ARBA" id="ARBA00031194"/>
    </source>
</evidence>
<dbReference type="InterPro" id="IPR006195">
    <property type="entry name" value="aa-tRNA-synth_II"/>
</dbReference>
<dbReference type="GO" id="GO:0043039">
    <property type="term" value="P:tRNA aminoacylation"/>
    <property type="evidence" value="ECO:0007669"/>
    <property type="project" value="InterPro"/>
</dbReference>
<sequence>MNPLPASAVALSAEHLERDLAIRDLSDPREGAHAVQLVLDRAVRALADAWGCEVRWCRGERIVPIADNYDALGYDPSDVTRDARYTRYVDEQRMLRSHSSALVPAALRALAADPADDVLLVCPGMVYRRDAIDRLHTGTPHQVDLWRISRRTPRLGDADLREMIALILNALLPGAAHRLESRVHPYTLNGQQADVLVNGEWIEIGEGGLAHPGVLARAGLDDAYRGLALGPGLDRLLMLVKSVPDIRLLRASDPRIAGQMLDLEPYRAVSAMPPVRRDLSVAVNEGDSAEDLGDRVRDALGPGAAQVESVQILSRTPLATLPAAARDRLGARADQDNLLVRVVLRDLERTLTDHEANLLRDRIYAAVHRGTAYQWAATAG</sequence>
<comment type="caution">
    <text evidence="11">The sequence shown here is derived from an EMBL/GenBank/DDBJ whole genome shotgun (WGS) entry which is preliminary data.</text>
</comment>
<dbReference type="Gene3D" id="3.30.70.380">
    <property type="entry name" value="Ferrodoxin-fold anticodon-binding domain"/>
    <property type="match status" value="1"/>
</dbReference>
<keyword evidence="2" id="KW-0436">Ligase</keyword>
<evidence type="ECO:0000256" key="7">
    <source>
        <dbReference type="ARBA" id="ARBA00023146"/>
    </source>
</evidence>
<dbReference type="Proteomes" id="UP000677913">
    <property type="component" value="Unassembled WGS sequence"/>
</dbReference>
<reference evidence="11" key="1">
    <citation type="submission" date="2021-04" db="EMBL/GenBank/DDBJ databases">
        <title>Genome based classification of Actinospica acidithermotolerans sp. nov., an actinobacterium isolated from an Indonesian hot spring.</title>
        <authorList>
            <person name="Kusuma A.B."/>
            <person name="Putra K.E."/>
            <person name="Nafisah S."/>
            <person name="Loh J."/>
            <person name="Nouioui I."/>
            <person name="Goodfellow M."/>
        </authorList>
    </citation>
    <scope>NUCLEOTIDE SEQUENCE</scope>
    <source>
        <strain evidence="11">DSM 45618</strain>
    </source>
</reference>
<gene>
    <name evidence="11" type="ORF">KGA66_09220</name>
</gene>
<evidence type="ECO:0000256" key="2">
    <source>
        <dbReference type="ARBA" id="ARBA00022598"/>
    </source>
</evidence>
<dbReference type="GO" id="GO:0006412">
    <property type="term" value="P:translation"/>
    <property type="evidence" value="ECO:0007669"/>
    <property type="project" value="UniProtKB-KW"/>
</dbReference>
<dbReference type="SUPFAM" id="SSF55681">
    <property type="entry name" value="Class II aaRS and biotin synthetases"/>
    <property type="match status" value="1"/>
</dbReference>
<feature type="domain" description="FDX-ACB" evidence="10">
    <location>
        <begin position="270"/>
        <end position="376"/>
    </location>
</feature>
<evidence type="ECO:0000259" key="10">
    <source>
        <dbReference type="PROSITE" id="PS51447"/>
    </source>
</evidence>